<dbReference type="InterPro" id="IPR003593">
    <property type="entry name" value="AAA+_ATPase"/>
</dbReference>
<proteinExistence type="predicted"/>
<dbReference type="GO" id="GO:0098796">
    <property type="term" value="C:membrane protein complex"/>
    <property type="evidence" value="ECO:0007669"/>
    <property type="project" value="UniProtKB-ARBA"/>
</dbReference>
<dbReference type="InterPro" id="IPR003439">
    <property type="entry name" value="ABC_transporter-like_ATP-bd"/>
</dbReference>
<dbReference type="GO" id="GO:0016887">
    <property type="term" value="F:ATP hydrolysis activity"/>
    <property type="evidence" value="ECO:0007669"/>
    <property type="project" value="InterPro"/>
</dbReference>
<feature type="region of interest" description="Disordered" evidence="4">
    <location>
        <begin position="235"/>
        <end position="288"/>
    </location>
</feature>
<keyword evidence="7" id="KW-1185">Reference proteome</keyword>
<evidence type="ECO:0000256" key="1">
    <source>
        <dbReference type="ARBA" id="ARBA00022448"/>
    </source>
</evidence>
<dbReference type="AlphaFoldDB" id="A0A8J3VNL8"/>
<dbReference type="EMBL" id="BONZ01000006">
    <property type="protein sequence ID" value="GIH12358.1"/>
    <property type="molecule type" value="Genomic_DNA"/>
</dbReference>
<dbReference type="InterPro" id="IPR015854">
    <property type="entry name" value="ABC_transpr_LolD-like"/>
</dbReference>
<accession>A0A8J3VNL8</accession>
<keyword evidence="1" id="KW-0813">Transport</keyword>
<evidence type="ECO:0000256" key="2">
    <source>
        <dbReference type="ARBA" id="ARBA00022741"/>
    </source>
</evidence>
<dbReference type="Pfam" id="PF00005">
    <property type="entry name" value="ABC_tran"/>
    <property type="match status" value="1"/>
</dbReference>
<dbReference type="SUPFAM" id="SSF52540">
    <property type="entry name" value="P-loop containing nucleoside triphosphate hydrolases"/>
    <property type="match status" value="1"/>
</dbReference>
<dbReference type="GO" id="GO:0005886">
    <property type="term" value="C:plasma membrane"/>
    <property type="evidence" value="ECO:0007669"/>
    <property type="project" value="TreeGrafter"/>
</dbReference>
<evidence type="ECO:0000256" key="4">
    <source>
        <dbReference type="SAM" id="MobiDB-lite"/>
    </source>
</evidence>
<dbReference type="PANTHER" id="PTHR24220">
    <property type="entry name" value="IMPORT ATP-BINDING PROTEIN"/>
    <property type="match status" value="1"/>
</dbReference>
<dbReference type="InterPro" id="IPR017871">
    <property type="entry name" value="ABC_transporter-like_CS"/>
</dbReference>
<name>A0A8J3VNL8_9ACTN</name>
<dbReference type="RefSeq" id="WP_308442624.1">
    <property type="nucleotide sequence ID" value="NZ_BONZ01000006.1"/>
</dbReference>
<protein>
    <submittedName>
        <fullName evidence="6">Peptide ABC transporter ATP-binding protein</fullName>
    </submittedName>
</protein>
<dbReference type="InterPro" id="IPR017911">
    <property type="entry name" value="MacB-like_ATP-bd"/>
</dbReference>
<evidence type="ECO:0000313" key="7">
    <source>
        <dbReference type="Proteomes" id="UP000642748"/>
    </source>
</evidence>
<reference evidence="6" key="1">
    <citation type="submission" date="2021-01" db="EMBL/GenBank/DDBJ databases">
        <title>Whole genome shotgun sequence of Rugosimonospora africana NBRC 104875.</title>
        <authorList>
            <person name="Komaki H."/>
            <person name="Tamura T."/>
        </authorList>
    </citation>
    <scope>NUCLEOTIDE SEQUENCE</scope>
    <source>
        <strain evidence="6">NBRC 104875</strain>
    </source>
</reference>
<keyword evidence="3 6" id="KW-0067">ATP-binding</keyword>
<dbReference type="SMART" id="SM00382">
    <property type="entry name" value="AAA"/>
    <property type="match status" value="1"/>
</dbReference>
<dbReference type="PANTHER" id="PTHR24220:SF86">
    <property type="entry name" value="ABC TRANSPORTER ABCH.1"/>
    <property type="match status" value="1"/>
</dbReference>
<feature type="compositionally biased region" description="Low complexity" evidence="4">
    <location>
        <begin position="267"/>
        <end position="277"/>
    </location>
</feature>
<sequence length="288" mass="29439">MTACGEPVLELRDARKVYPGNPPVESIRGIDLTIRDGELVAVIGPSGSGKTTLLNLAAALDRPTTGSVRIAGQRVENLSDRQLSGLRAYRLGVVFQQFFLLDQLSAEDNVATGLLYRGVPARHRRAAAREALARVGLAHRAHHRGQQLSGGERQRVAIARALVGRPAVLLADEPTGNLDSATGAEILALVRQLNDDGTTVVMITHDAAVAAATHRRIELRDGLVVRDTAGAGSPVPAGAIPAGPAGPMPVGPAGSVPVGPSGPVPVGPAGSVSVGPPCDGAPGTGGSR</sequence>
<dbReference type="Gene3D" id="3.40.50.300">
    <property type="entry name" value="P-loop containing nucleotide triphosphate hydrolases"/>
    <property type="match status" value="1"/>
</dbReference>
<evidence type="ECO:0000256" key="3">
    <source>
        <dbReference type="ARBA" id="ARBA00022840"/>
    </source>
</evidence>
<dbReference type="FunFam" id="3.40.50.300:FF:000032">
    <property type="entry name" value="Export ABC transporter ATP-binding protein"/>
    <property type="match status" value="1"/>
</dbReference>
<dbReference type="CDD" id="cd03255">
    <property type="entry name" value="ABC_MJ0796_LolCDE_FtsE"/>
    <property type="match status" value="1"/>
</dbReference>
<comment type="caution">
    <text evidence="6">The sequence shown here is derived from an EMBL/GenBank/DDBJ whole genome shotgun (WGS) entry which is preliminary data.</text>
</comment>
<dbReference type="GO" id="GO:0022857">
    <property type="term" value="F:transmembrane transporter activity"/>
    <property type="evidence" value="ECO:0007669"/>
    <property type="project" value="TreeGrafter"/>
</dbReference>
<evidence type="ECO:0000313" key="6">
    <source>
        <dbReference type="EMBL" id="GIH12358.1"/>
    </source>
</evidence>
<dbReference type="PROSITE" id="PS00211">
    <property type="entry name" value="ABC_TRANSPORTER_1"/>
    <property type="match status" value="1"/>
</dbReference>
<dbReference type="Proteomes" id="UP000642748">
    <property type="component" value="Unassembled WGS sequence"/>
</dbReference>
<feature type="domain" description="ABC transporter" evidence="5">
    <location>
        <begin position="9"/>
        <end position="246"/>
    </location>
</feature>
<dbReference type="PROSITE" id="PS50893">
    <property type="entry name" value="ABC_TRANSPORTER_2"/>
    <property type="match status" value="1"/>
</dbReference>
<keyword evidence="2" id="KW-0547">Nucleotide-binding</keyword>
<dbReference type="InterPro" id="IPR027417">
    <property type="entry name" value="P-loop_NTPase"/>
</dbReference>
<organism evidence="6 7">
    <name type="scientific">Rugosimonospora africana</name>
    <dbReference type="NCBI Taxonomy" id="556532"/>
    <lineage>
        <taxon>Bacteria</taxon>
        <taxon>Bacillati</taxon>
        <taxon>Actinomycetota</taxon>
        <taxon>Actinomycetes</taxon>
        <taxon>Micromonosporales</taxon>
        <taxon>Micromonosporaceae</taxon>
        <taxon>Rugosimonospora</taxon>
    </lineage>
</organism>
<dbReference type="GO" id="GO:0005524">
    <property type="term" value="F:ATP binding"/>
    <property type="evidence" value="ECO:0007669"/>
    <property type="project" value="UniProtKB-KW"/>
</dbReference>
<gene>
    <name evidence="6" type="ORF">Raf01_05300</name>
</gene>
<evidence type="ECO:0000259" key="5">
    <source>
        <dbReference type="PROSITE" id="PS50893"/>
    </source>
</evidence>